<dbReference type="Proteomes" id="UP000827721">
    <property type="component" value="Unassembled WGS sequence"/>
</dbReference>
<comment type="caution">
    <text evidence="9">The sequence shown here is derived from an EMBL/GenBank/DDBJ whole genome shotgun (WGS) entry which is preliminary data.</text>
</comment>
<dbReference type="InterPro" id="IPR044806">
    <property type="entry name" value="WVD2/WDL1-4"/>
</dbReference>
<sequence length="365" mass="40587">MKHSNVSAYCFRRRVMGRELTNVNMDKNPFGVTLKSTSHNRASHNKVHVAPKISEDNIEAKDYDVKECSAENSVAESCHEKQDVNSEMPGAQKSSSPSPKPNVDTSSTVLQPSALSTEKHASDRTPHVDDESAADGNYMQFPNAKKTSQPNSPLTSKTPSQLDNKKFLDEEDCYSVTSSTAASVRKVTIGTAPKFRCSERAEKRKEFYTKLEEKHQALEAEKSQCEARQKEERDAAIKQLRRSMIFKANPIPSFYYEEPPPKTELKKLPLTRPKSPKLNSLSRRKSCGDVIIASDDKGKVCARAQRHSIGTFNKDVHSSGNTTKNKIRGQNGNGTVKVKDQVKQVKETTSKKISDQAITDIAVES</sequence>
<keyword evidence="10" id="KW-1185">Reference proteome</keyword>
<feature type="region of interest" description="Disordered" evidence="7">
    <location>
        <begin position="312"/>
        <end position="334"/>
    </location>
</feature>
<dbReference type="PANTHER" id="PTHR46372:SF6">
    <property type="entry name" value="PROTEIN WVD2-LIKE 1"/>
    <property type="match status" value="1"/>
</dbReference>
<comment type="similarity">
    <text evidence="2">Belongs to the TPX2 family.</text>
</comment>
<feature type="compositionally biased region" description="Polar residues" evidence="7">
    <location>
        <begin position="318"/>
        <end position="334"/>
    </location>
</feature>
<feature type="domain" description="TPX2 C-terminal" evidence="8">
    <location>
        <begin position="194"/>
        <end position="268"/>
    </location>
</feature>
<dbReference type="PANTHER" id="PTHR46372">
    <property type="entry name" value="PROTEIN WVD2-LIKE 3"/>
    <property type="match status" value="1"/>
</dbReference>
<organism evidence="9 10">
    <name type="scientific">Xanthoceras sorbifolium</name>
    <dbReference type="NCBI Taxonomy" id="99658"/>
    <lineage>
        <taxon>Eukaryota</taxon>
        <taxon>Viridiplantae</taxon>
        <taxon>Streptophyta</taxon>
        <taxon>Embryophyta</taxon>
        <taxon>Tracheophyta</taxon>
        <taxon>Spermatophyta</taxon>
        <taxon>Magnoliopsida</taxon>
        <taxon>eudicotyledons</taxon>
        <taxon>Gunneridae</taxon>
        <taxon>Pentapetalae</taxon>
        <taxon>rosids</taxon>
        <taxon>malvids</taxon>
        <taxon>Sapindales</taxon>
        <taxon>Sapindaceae</taxon>
        <taxon>Xanthoceroideae</taxon>
        <taxon>Xanthoceras</taxon>
    </lineage>
</organism>
<reference evidence="9 10" key="1">
    <citation type="submission" date="2021-02" db="EMBL/GenBank/DDBJ databases">
        <title>Plant Genome Project.</title>
        <authorList>
            <person name="Zhang R.-G."/>
        </authorList>
    </citation>
    <scope>NUCLEOTIDE SEQUENCE [LARGE SCALE GENOMIC DNA]</scope>
    <source>
        <tissue evidence="9">Leaves</tissue>
    </source>
</reference>
<name>A0ABQ8I600_9ROSI</name>
<evidence type="ECO:0000256" key="3">
    <source>
        <dbReference type="ARBA" id="ARBA00022490"/>
    </source>
</evidence>
<evidence type="ECO:0000256" key="7">
    <source>
        <dbReference type="SAM" id="MobiDB-lite"/>
    </source>
</evidence>
<evidence type="ECO:0000256" key="1">
    <source>
        <dbReference type="ARBA" id="ARBA00004245"/>
    </source>
</evidence>
<evidence type="ECO:0000256" key="2">
    <source>
        <dbReference type="ARBA" id="ARBA00005885"/>
    </source>
</evidence>
<evidence type="ECO:0000256" key="6">
    <source>
        <dbReference type="SAM" id="Coils"/>
    </source>
</evidence>
<feature type="coiled-coil region" evidence="6">
    <location>
        <begin position="201"/>
        <end position="235"/>
    </location>
</feature>
<feature type="compositionally biased region" description="Polar residues" evidence="7">
    <location>
        <begin position="145"/>
        <end position="162"/>
    </location>
</feature>
<keyword evidence="4" id="KW-0493">Microtubule</keyword>
<proteinExistence type="inferred from homology"/>
<feature type="compositionally biased region" description="Basic and acidic residues" evidence="7">
    <location>
        <begin position="117"/>
        <end position="130"/>
    </location>
</feature>
<comment type="subcellular location">
    <subcellularLocation>
        <location evidence="1">Cytoplasm</location>
        <location evidence="1">Cytoskeleton</location>
    </subcellularLocation>
</comment>
<keyword evidence="6" id="KW-0175">Coiled coil</keyword>
<gene>
    <name evidence="9" type="ORF">JRO89_XS04G0161500</name>
</gene>
<dbReference type="EMBL" id="JAFEMO010000004">
    <property type="protein sequence ID" value="KAH7571884.1"/>
    <property type="molecule type" value="Genomic_DNA"/>
</dbReference>
<dbReference type="Pfam" id="PF06886">
    <property type="entry name" value="TPX2"/>
    <property type="match status" value="1"/>
</dbReference>
<evidence type="ECO:0000313" key="9">
    <source>
        <dbReference type="EMBL" id="KAH7571884.1"/>
    </source>
</evidence>
<evidence type="ECO:0000256" key="5">
    <source>
        <dbReference type="ARBA" id="ARBA00023212"/>
    </source>
</evidence>
<protein>
    <recommendedName>
        <fullName evidence="8">TPX2 C-terminal domain-containing protein</fullName>
    </recommendedName>
</protein>
<accession>A0ABQ8I600</accession>
<keyword evidence="5" id="KW-0206">Cytoskeleton</keyword>
<evidence type="ECO:0000256" key="4">
    <source>
        <dbReference type="ARBA" id="ARBA00022701"/>
    </source>
</evidence>
<dbReference type="InterPro" id="IPR027329">
    <property type="entry name" value="TPX2_C"/>
</dbReference>
<feature type="region of interest" description="Disordered" evidence="7">
    <location>
        <begin position="74"/>
        <end position="163"/>
    </location>
</feature>
<evidence type="ECO:0000313" key="10">
    <source>
        <dbReference type="Proteomes" id="UP000827721"/>
    </source>
</evidence>
<keyword evidence="3" id="KW-0963">Cytoplasm</keyword>
<evidence type="ECO:0000259" key="8">
    <source>
        <dbReference type="Pfam" id="PF06886"/>
    </source>
</evidence>
<feature type="compositionally biased region" description="Polar residues" evidence="7">
    <location>
        <begin position="92"/>
        <end position="116"/>
    </location>
</feature>